<reference evidence="3" key="2">
    <citation type="submission" date="2020-05" db="UniProtKB">
        <authorList>
            <consortium name="EnsemblMetazoa"/>
        </authorList>
    </citation>
    <scope>IDENTIFICATION</scope>
    <source>
        <strain evidence="3">maculatus3</strain>
    </source>
</reference>
<dbReference type="Pfam" id="PF01826">
    <property type="entry name" value="TIL"/>
    <property type="match status" value="1"/>
</dbReference>
<sequence>MNWVIVLLFAAGCCVCDAQSTTVRKPDTTASRSSTTTKDTSNGLIPLQPGAKCPIRTCGRNEVLKVCGLCYDNTCAGKTIEVCKKICYCGCYCRIGYVRTTSTGRCVLPKQCPILPIV</sequence>
<evidence type="ECO:0000259" key="2">
    <source>
        <dbReference type="Pfam" id="PF01826"/>
    </source>
</evidence>
<dbReference type="CDD" id="cd19941">
    <property type="entry name" value="TIL"/>
    <property type="match status" value="1"/>
</dbReference>
<dbReference type="AlphaFoldDB" id="A0A182S816"/>
<keyword evidence="1" id="KW-0732">Signal</keyword>
<feature type="domain" description="TIL" evidence="2">
    <location>
        <begin position="58"/>
        <end position="112"/>
    </location>
</feature>
<dbReference type="InterPro" id="IPR036084">
    <property type="entry name" value="Ser_inhib-like_sf"/>
</dbReference>
<dbReference type="SUPFAM" id="SSF57567">
    <property type="entry name" value="Serine protease inhibitors"/>
    <property type="match status" value="1"/>
</dbReference>
<dbReference type="Gene3D" id="2.10.25.10">
    <property type="entry name" value="Laminin"/>
    <property type="match status" value="1"/>
</dbReference>
<dbReference type="Proteomes" id="UP000075901">
    <property type="component" value="Unassembled WGS sequence"/>
</dbReference>
<evidence type="ECO:0000256" key="1">
    <source>
        <dbReference type="SAM" id="SignalP"/>
    </source>
</evidence>
<feature type="chain" id="PRO_5008135581" evidence="1">
    <location>
        <begin position="19"/>
        <end position="118"/>
    </location>
</feature>
<dbReference type="InterPro" id="IPR002919">
    <property type="entry name" value="TIL_dom"/>
</dbReference>
<dbReference type="EnsemblMetazoa" id="AMAM001554-RA">
    <property type="protein sequence ID" value="AMAM001554-PA"/>
    <property type="gene ID" value="AMAM001554"/>
</dbReference>
<reference evidence="4" key="1">
    <citation type="submission" date="2013-09" db="EMBL/GenBank/DDBJ databases">
        <title>The Genome Sequence of Anopheles maculatus species B.</title>
        <authorList>
            <consortium name="The Broad Institute Genomics Platform"/>
            <person name="Neafsey D.E."/>
            <person name="Besansky N."/>
            <person name="Howell P."/>
            <person name="Walton C."/>
            <person name="Young S.K."/>
            <person name="Zeng Q."/>
            <person name="Gargeya S."/>
            <person name="Fitzgerald M."/>
            <person name="Haas B."/>
            <person name="Abouelleil A."/>
            <person name="Allen A.W."/>
            <person name="Alvarado L."/>
            <person name="Arachchi H.M."/>
            <person name="Berlin A.M."/>
            <person name="Chapman S.B."/>
            <person name="Gainer-Dewar J."/>
            <person name="Goldberg J."/>
            <person name="Griggs A."/>
            <person name="Gujja S."/>
            <person name="Hansen M."/>
            <person name="Howarth C."/>
            <person name="Imamovic A."/>
            <person name="Ireland A."/>
            <person name="Larimer J."/>
            <person name="McCowan C."/>
            <person name="Murphy C."/>
            <person name="Pearson M."/>
            <person name="Poon T.W."/>
            <person name="Priest M."/>
            <person name="Roberts A."/>
            <person name="Saif S."/>
            <person name="Shea T."/>
            <person name="Sisk P."/>
            <person name="Sykes S."/>
            <person name="Wortman J."/>
            <person name="Nusbaum C."/>
            <person name="Birren B."/>
        </authorList>
    </citation>
    <scope>NUCLEOTIDE SEQUENCE [LARGE SCALE GENOMIC DNA]</scope>
    <source>
        <strain evidence="4">maculatus3</strain>
    </source>
</reference>
<protein>
    <submittedName>
        <fullName evidence="3">TIL domain-containing protein</fullName>
    </submittedName>
</protein>
<name>A0A182S816_9DIPT</name>
<evidence type="ECO:0000313" key="4">
    <source>
        <dbReference type="Proteomes" id="UP000075901"/>
    </source>
</evidence>
<evidence type="ECO:0000313" key="3">
    <source>
        <dbReference type="EnsemblMetazoa" id="AMAM001554-PA"/>
    </source>
</evidence>
<accession>A0A182S816</accession>
<keyword evidence="4" id="KW-1185">Reference proteome</keyword>
<feature type="signal peptide" evidence="1">
    <location>
        <begin position="1"/>
        <end position="18"/>
    </location>
</feature>
<organism evidence="3 4">
    <name type="scientific">Anopheles maculatus</name>
    <dbReference type="NCBI Taxonomy" id="74869"/>
    <lineage>
        <taxon>Eukaryota</taxon>
        <taxon>Metazoa</taxon>
        <taxon>Ecdysozoa</taxon>
        <taxon>Arthropoda</taxon>
        <taxon>Hexapoda</taxon>
        <taxon>Insecta</taxon>
        <taxon>Pterygota</taxon>
        <taxon>Neoptera</taxon>
        <taxon>Endopterygota</taxon>
        <taxon>Diptera</taxon>
        <taxon>Nematocera</taxon>
        <taxon>Culicoidea</taxon>
        <taxon>Culicidae</taxon>
        <taxon>Anophelinae</taxon>
        <taxon>Anopheles</taxon>
        <taxon>Anopheles maculatus group</taxon>
    </lineage>
</organism>
<dbReference type="VEuPathDB" id="VectorBase:AMAM001554"/>
<proteinExistence type="predicted"/>